<dbReference type="Gene3D" id="3.30.70.1440">
    <property type="entry name" value="Multidrug efflux transporter AcrB pore domain"/>
    <property type="match status" value="1"/>
</dbReference>
<dbReference type="GO" id="GO:0042910">
    <property type="term" value="F:xenobiotic transmembrane transporter activity"/>
    <property type="evidence" value="ECO:0007669"/>
    <property type="project" value="TreeGrafter"/>
</dbReference>
<dbReference type="InterPro" id="IPR027463">
    <property type="entry name" value="AcrB_DN_DC_subdom"/>
</dbReference>
<feature type="transmembrane region" description="Helical" evidence="1">
    <location>
        <begin position="895"/>
        <end position="915"/>
    </location>
</feature>
<keyword evidence="1" id="KW-0472">Membrane</keyword>
<dbReference type="OrthoDB" id="9757876at2"/>
<keyword evidence="1" id="KW-0812">Transmembrane</keyword>
<dbReference type="RefSeq" id="WP_145389492.1">
    <property type="nucleotide sequence ID" value="NZ_CP037423.1"/>
</dbReference>
<dbReference type="Pfam" id="PF00873">
    <property type="entry name" value="ACR_tran"/>
    <property type="match status" value="1"/>
</dbReference>
<dbReference type="SUPFAM" id="SSF82714">
    <property type="entry name" value="Multidrug efflux transporter AcrB TolC docking domain, DN and DC subdomains"/>
    <property type="match status" value="2"/>
</dbReference>
<keyword evidence="1" id="KW-1133">Transmembrane helix</keyword>
<dbReference type="Gene3D" id="3.30.70.1320">
    <property type="entry name" value="Multidrug efflux transporter AcrB pore domain like"/>
    <property type="match status" value="1"/>
</dbReference>
<dbReference type="EMBL" id="CP037423">
    <property type="protein sequence ID" value="QDV45304.1"/>
    <property type="molecule type" value="Genomic_DNA"/>
</dbReference>
<feature type="transmembrane region" description="Helical" evidence="1">
    <location>
        <begin position="361"/>
        <end position="382"/>
    </location>
</feature>
<protein>
    <submittedName>
        <fullName evidence="2">Nickel and cobalt resistance protein CnrA</fullName>
    </submittedName>
</protein>
<reference evidence="2 3" key="1">
    <citation type="submission" date="2019-03" db="EMBL/GenBank/DDBJ databases">
        <title>Deep-cultivation of Planctomycetes and their phenomic and genomic characterization uncovers novel biology.</title>
        <authorList>
            <person name="Wiegand S."/>
            <person name="Jogler M."/>
            <person name="Boedeker C."/>
            <person name="Pinto D."/>
            <person name="Vollmers J."/>
            <person name="Rivas-Marin E."/>
            <person name="Kohn T."/>
            <person name="Peeters S.H."/>
            <person name="Heuer A."/>
            <person name="Rast P."/>
            <person name="Oberbeckmann S."/>
            <person name="Bunk B."/>
            <person name="Jeske O."/>
            <person name="Meyerdierks A."/>
            <person name="Storesund J.E."/>
            <person name="Kallscheuer N."/>
            <person name="Luecker S."/>
            <person name="Lage O.M."/>
            <person name="Pohl T."/>
            <person name="Merkel B.J."/>
            <person name="Hornburger P."/>
            <person name="Mueller R.-W."/>
            <person name="Bruemmer F."/>
            <person name="Labrenz M."/>
            <person name="Spormann A.M."/>
            <person name="Op den Camp H."/>
            <person name="Overmann J."/>
            <person name="Amann R."/>
            <person name="Jetten M.S.M."/>
            <person name="Mascher T."/>
            <person name="Medema M.H."/>
            <person name="Devos D.P."/>
            <person name="Kaster A.-K."/>
            <person name="Ovreas L."/>
            <person name="Rohde M."/>
            <person name="Galperin M.Y."/>
            <person name="Jogler C."/>
        </authorList>
    </citation>
    <scope>NUCLEOTIDE SEQUENCE [LARGE SCALE GENOMIC DNA]</scope>
    <source>
        <strain evidence="2 3">Enr13</strain>
    </source>
</reference>
<accession>A0A518HX10</accession>
<name>A0A518HX10_9BACT</name>
<dbReference type="SUPFAM" id="SSF82693">
    <property type="entry name" value="Multidrug efflux transporter AcrB pore domain, PN1, PN2, PC1 and PC2 subdomains"/>
    <property type="match status" value="2"/>
</dbReference>
<evidence type="ECO:0000256" key="1">
    <source>
        <dbReference type="SAM" id="Phobius"/>
    </source>
</evidence>
<dbReference type="Gene3D" id="3.30.2090.10">
    <property type="entry name" value="Multidrug efflux transporter AcrB TolC docking domain, DN and DC subdomains"/>
    <property type="match status" value="2"/>
</dbReference>
<dbReference type="Gene3D" id="1.20.1640.10">
    <property type="entry name" value="Multidrug efflux transporter AcrB transmembrane domain"/>
    <property type="match status" value="2"/>
</dbReference>
<feature type="transmembrane region" description="Helical" evidence="1">
    <location>
        <begin position="970"/>
        <end position="989"/>
    </location>
</feature>
<dbReference type="InterPro" id="IPR001036">
    <property type="entry name" value="Acrflvin-R"/>
</dbReference>
<dbReference type="GO" id="GO:0005886">
    <property type="term" value="C:plasma membrane"/>
    <property type="evidence" value="ECO:0007669"/>
    <property type="project" value="TreeGrafter"/>
</dbReference>
<feature type="transmembrane region" description="Helical" evidence="1">
    <location>
        <begin position="460"/>
        <end position="487"/>
    </location>
</feature>
<feature type="transmembrane region" description="Helical" evidence="1">
    <location>
        <begin position="388"/>
        <end position="411"/>
    </location>
</feature>
<dbReference type="AlphaFoldDB" id="A0A518HX10"/>
<dbReference type="SUPFAM" id="SSF82866">
    <property type="entry name" value="Multidrug efflux transporter AcrB transmembrane domain"/>
    <property type="match status" value="2"/>
</dbReference>
<dbReference type="Gene3D" id="3.30.70.1430">
    <property type="entry name" value="Multidrug efflux transporter AcrB pore domain"/>
    <property type="match status" value="2"/>
</dbReference>
<dbReference type="PRINTS" id="PR00702">
    <property type="entry name" value="ACRIFLAVINRP"/>
</dbReference>
<proteinExistence type="predicted"/>
<sequence length="1032" mass="111157">MGMIFFRNGYLLWISVVVVLVAGLSALNALPRLEDPRLTNRNPLVIARFPGASPQRVESLVTERIEESLQEVPEIKKLESNSRAGIATIAIELVDRIDADNNSKVFSKIRDKLSDTPLPAGALRPVLDDQRGAVAFTLITALVWDAQAPPQLGILKRRAEELADRLRTLPGTEIVRLYGDPDEEITVDVDINELAALGFSAAEVAQTLASADSKQPAGLLRSDHRNLSLEVSGAFDSVARIESIPLAEGERGSVVRLSDVAQVERGWQQPPREIALADGDRAVFVAARMVPGTRVDRWNDQASEIIDGYRRQLGSGLALKTVFNQSVYTAERLRGLAVNLLAGAGVIMIVILVFMGWRSSLIVGSALPLVTGATLFLLLLTGGSLHQMSIFGMIIALGLLIDNAIVIVDEIRKARERGLSSRDAVRDALRHLFAPLLASTLTTVFAFAPIVLLPGNIGDFVGAIGVSVILAIVCSFVIALTLIAALAGRYGDFDQRRPRSDCRSPTVWHAGGVRWSSATLVYRRTLTVAMRFPVPAIIVAIAPALLGFGLAGQLGNQFFPRVDRNMFRAQVWLPPESSLENTHRVAMEIDAALRRYVAVDTVDWLVGGSSPSVYYNLVMNQDGAANYAQATVTTKDAESVKPLIRSLQHELGVQFPAAQLVVTQFAQGPPVDAPVQFHLYGPSLPTLQDLGERVRLAMQEHPSVLHTRVTMPRGTPKLWMNTDENAARLAGLALADVADQLQANLEGSVGGSVLEGVEEMPVRVRYPRVRRRDVDAIRSVSLVSPSSDRWIPMSSLGRLELRPETGGIGRKDGIRCNTIRGYVTNDALPIEVTRQVLRALGETGFELPPGYRIEIGGDSEEEAGAIGNLRTYVPVLVTLTIATLILVFRSVVLAALLGTVALLSIGLGLLSTWGFGFPISFNTILGTLGLVGVALNDNIVVLAAIRANPIASRGNIDAIVDEVTASTRHILSTTLTTTGGFLPLIIAGGDFWPPLAVVIAGGVLGATLIALIYIPACYLLLQRARQALSTGR</sequence>
<keyword evidence="3" id="KW-1185">Reference proteome</keyword>
<feature type="transmembrane region" description="Helical" evidence="1">
    <location>
        <begin position="995"/>
        <end position="1021"/>
    </location>
</feature>
<dbReference type="Proteomes" id="UP000319004">
    <property type="component" value="Chromosome"/>
</dbReference>
<feature type="transmembrane region" description="Helical" evidence="1">
    <location>
        <begin position="869"/>
        <end position="888"/>
    </location>
</feature>
<gene>
    <name evidence="2" type="primary">cnrA_2</name>
    <name evidence="2" type="ORF">Enr13x_51800</name>
</gene>
<dbReference type="PANTHER" id="PTHR32063">
    <property type="match status" value="1"/>
</dbReference>
<evidence type="ECO:0000313" key="3">
    <source>
        <dbReference type="Proteomes" id="UP000319004"/>
    </source>
</evidence>
<dbReference type="KEGG" id="snep:Enr13x_51800"/>
<organism evidence="2 3">
    <name type="scientific">Stieleria neptunia</name>
    <dbReference type="NCBI Taxonomy" id="2527979"/>
    <lineage>
        <taxon>Bacteria</taxon>
        <taxon>Pseudomonadati</taxon>
        <taxon>Planctomycetota</taxon>
        <taxon>Planctomycetia</taxon>
        <taxon>Pirellulales</taxon>
        <taxon>Pirellulaceae</taxon>
        <taxon>Stieleria</taxon>
    </lineage>
</organism>
<feature type="transmembrane region" description="Helical" evidence="1">
    <location>
        <begin position="432"/>
        <end position="454"/>
    </location>
</feature>
<feature type="transmembrane region" description="Helical" evidence="1">
    <location>
        <begin position="921"/>
        <end position="945"/>
    </location>
</feature>
<feature type="transmembrane region" description="Helical" evidence="1">
    <location>
        <begin position="336"/>
        <end position="354"/>
    </location>
</feature>
<evidence type="ECO:0000313" key="2">
    <source>
        <dbReference type="EMBL" id="QDV45304.1"/>
    </source>
</evidence>
<dbReference type="PANTHER" id="PTHR32063:SF18">
    <property type="entry name" value="CATION EFFLUX SYSTEM PROTEIN"/>
    <property type="match status" value="1"/>
</dbReference>
<feature type="transmembrane region" description="Helical" evidence="1">
    <location>
        <begin position="532"/>
        <end position="551"/>
    </location>
</feature>